<sequence length="616" mass="68147">MADSLYAKKRKFSGEHGRLADPRSTRSTRRVETKQLQKAVAGMACSTKALLGDRAVKDAPGVSASGGPAISHRLDAPAAAHGRLLSELKEKLLVVGPKSPSPKATTGLNVRDNSFPSVLRGSCDGHRTSTPPRPPGESSKHLPPLTKPVPSCSYRQHADVQVRVTLRGPFSVRGATAEGTQAETATKYNKAPNGLRQSGLVCRLVNCFNEKASLQDDQMRAAVNVSKKEPPRILSETPPAGDAQSHQVSEGKSEEKEDGSQNCSSDASCQGEGQGIFHLLSLEQRRQRVHEILAYANETIDEMRRSKQDNQARAAVNVSKEEPSDMLCATPPAGDEKSAQDSEGKSEQKEDLIQSSSADTSCQGEEPIGFRLLPFEEHQQRVRDAFAHITETLEEMCRDMSNVFPTEERFATVQSQTSPMSKPSDDIGALLSMISKLSQELVEAETDKQLLEEDYDDSMYPLISSRRCIVLDKIEAINDQMQLQWATVYAEIQRRLNSRLRQTLADSRSCPGDDTGVLQEELPSNATEAQRKLVADMRADLHAACADFDKWRTEYLQGVFQESCAALNRRQRLWVLGMILNEEIFISVAVFERRIRSRVAALWKKLVVRRELDLHA</sequence>
<evidence type="ECO:0000313" key="1">
    <source>
        <dbReference type="EMBL" id="KAH6944236.1"/>
    </source>
</evidence>
<gene>
    <name evidence="1" type="ORF">HPB50_002366</name>
</gene>
<dbReference type="EMBL" id="CM023481">
    <property type="protein sequence ID" value="KAH6944236.1"/>
    <property type="molecule type" value="Genomic_DNA"/>
</dbReference>
<comment type="caution">
    <text evidence="1">The sequence shown here is derived from an EMBL/GenBank/DDBJ whole genome shotgun (WGS) entry which is preliminary data.</text>
</comment>
<protein>
    <submittedName>
        <fullName evidence="1">Uncharacterized protein</fullName>
    </submittedName>
</protein>
<proteinExistence type="predicted"/>
<dbReference type="Proteomes" id="UP000821845">
    <property type="component" value="Chromosome 1"/>
</dbReference>
<evidence type="ECO:0000313" key="2">
    <source>
        <dbReference type="Proteomes" id="UP000821845"/>
    </source>
</evidence>
<keyword evidence="2" id="KW-1185">Reference proteome</keyword>
<accession>A0ACB7TAS7</accession>
<organism evidence="1 2">
    <name type="scientific">Hyalomma asiaticum</name>
    <name type="common">Tick</name>
    <dbReference type="NCBI Taxonomy" id="266040"/>
    <lineage>
        <taxon>Eukaryota</taxon>
        <taxon>Metazoa</taxon>
        <taxon>Ecdysozoa</taxon>
        <taxon>Arthropoda</taxon>
        <taxon>Chelicerata</taxon>
        <taxon>Arachnida</taxon>
        <taxon>Acari</taxon>
        <taxon>Parasitiformes</taxon>
        <taxon>Ixodida</taxon>
        <taxon>Ixodoidea</taxon>
        <taxon>Ixodidae</taxon>
        <taxon>Hyalomminae</taxon>
        <taxon>Hyalomma</taxon>
    </lineage>
</organism>
<name>A0ACB7TAS7_HYAAI</name>
<reference evidence="1" key="1">
    <citation type="submission" date="2020-05" db="EMBL/GenBank/DDBJ databases">
        <title>Large-scale comparative analyses of tick genomes elucidate their genetic diversity and vector capacities.</title>
        <authorList>
            <person name="Jia N."/>
            <person name="Wang J."/>
            <person name="Shi W."/>
            <person name="Du L."/>
            <person name="Sun Y."/>
            <person name="Zhan W."/>
            <person name="Jiang J."/>
            <person name="Wang Q."/>
            <person name="Zhang B."/>
            <person name="Ji P."/>
            <person name="Sakyi L.B."/>
            <person name="Cui X."/>
            <person name="Yuan T."/>
            <person name="Jiang B."/>
            <person name="Yang W."/>
            <person name="Lam T.T.-Y."/>
            <person name="Chang Q."/>
            <person name="Ding S."/>
            <person name="Wang X."/>
            <person name="Zhu J."/>
            <person name="Ruan X."/>
            <person name="Zhao L."/>
            <person name="Wei J."/>
            <person name="Que T."/>
            <person name="Du C."/>
            <person name="Cheng J."/>
            <person name="Dai P."/>
            <person name="Han X."/>
            <person name="Huang E."/>
            <person name="Gao Y."/>
            <person name="Liu J."/>
            <person name="Shao H."/>
            <person name="Ye R."/>
            <person name="Li L."/>
            <person name="Wei W."/>
            <person name="Wang X."/>
            <person name="Wang C."/>
            <person name="Yang T."/>
            <person name="Huo Q."/>
            <person name="Li W."/>
            <person name="Guo W."/>
            <person name="Chen H."/>
            <person name="Zhou L."/>
            <person name="Ni X."/>
            <person name="Tian J."/>
            <person name="Zhou Y."/>
            <person name="Sheng Y."/>
            <person name="Liu T."/>
            <person name="Pan Y."/>
            <person name="Xia L."/>
            <person name="Li J."/>
            <person name="Zhao F."/>
            <person name="Cao W."/>
        </authorList>
    </citation>
    <scope>NUCLEOTIDE SEQUENCE</scope>
    <source>
        <strain evidence="1">Hyas-2018</strain>
    </source>
</reference>